<name>A0A167LD12_PHYB8</name>
<organism evidence="1 2">
    <name type="scientific">Phycomyces blakesleeanus (strain ATCC 8743b / DSM 1359 / FGSC 10004 / NBRC 33097 / NRRL 1555)</name>
    <dbReference type="NCBI Taxonomy" id="763407"/>
    <lineage>
        <taxon>Eukaryota</taxon>
        <taxon>Fungi</taxon>
        <taxon>Fungi incertae sedis</taxon>
        <taxon>Mucoromycota</taxon>
        <taxon>Mucoromycotina</taxon>
        <taxon>Mucoromycetes</taxon>
        <taxon>Mucorales</taxon>
        <taxon>Phycomycetaceae</taxon>
        <taxon>Phycomyces</taxon>
    </lineage>
</organism>
<proteinExistence type="predicted"/>
<keyword evidence="2" id="KW-1185">Reference proteome</keyword>
<accession>A0A167LD12</accession>
<sequence length="145" mass="16240">MACLDSITKSGVYVAYFLPILQINNIVGAGLFITHAPLESLLRALDGGEIQVLSWSEVRFSNLMPISTISNKSHFLPRLELWAAIYEPKLERIRKRNTMSSNLLVNISRSFESFSWLMESCFVYILNSAFDSGQTRVNSGNTGDS</sequence>
<dbReference type="EMBL" id="KV440989">
    <property type="protein sequence ID" value="OAD70178.1"/>
    <property type="molecule type" value="Genomic_DNA"/>
</dbReference>
<evidence type="ECO:0000313" key="1">
    <source>
        <dbReference type="EMBL" id="OAD70178.1"/>
    </source>
</evidence>
<reference evidence="2" key="1">
    <citation type="submission" date="2015-06" db="EMBL/GenBank/DDBJ databases">
        <title>Expansion of signal transduction pathways in fungi by whole-genome duplication.</title>
        <authorList>
            <consortium name="DOE Joint Genome Institute"/>
            <person name="Corrochano L.M."/>
            <person name="Kuo A."/>
            <person name="Marcet-Houben M."/>
            <person name="Polaino S."/>
            <person name="Salamov A."/>
            <person name="Villalobos J.M."/>
            <person name="Alvarez M.I."/>
            <person name="Avalos J."/>
            <person name="Benito E.P."/>
            <person name="Benoit I."/>
            <person name="Burger G."/>
            <person name="Camino L.P."/>
            <person name="Canovas D."/>
            <person name="Cerda-Olmedo E."/>
            <person name="Cheng J.-F."/>
            <person name="Dominguez A."/>
            <person name="Elias M."/>
            <person name="Eslava A.P."/>
            <person name="Glaser F."/>
            <person name="Grimwood J."/>
            <person name="Gutierrez G."/>
            <person name="Heitman J."/>
            <person name="Henrissat B."/>
            <person name="Iturriaga E.A."/>
            <person name="Lang B.F."/>
            <person name="Lavin J.L."/>
            <person name="Lee S."/>
            <person name="Li W."/>
            <person name="Lindquist E."/>
            <person name="Lopez-Garcia S."/>
            <person name="Luque E.M."/>
            <person name="Marcos A.T."/>
            <person name="Martin J."/>
            <person name="McCluskey K."/>
            <person name="Medina H.R."/>
            <person name="Miralles-Duran A."/>
            <person name="Miyazaki A."/>
            <person name="Munoz-Torres E."/>
            <person name="Oguiza J.A."/>
            <person name="Ohm R."/>
            <person name="Olmedo M."/>
            <person name="Orejas M."/>
            <person name="Ortiz-Castellanos L."/>
            <person name="Pisabarro A.G."/>
            <person name="Rodriguez-Romero J."/>
            <person name="Ruiz-Herrera J."/>
            <person name="Ruiz-Vazquez R."/>
            <person name="Sanz C."/>
            <person name="Schackwitz W."/>
            <person name="Schmutz J."/>
            <person name="Shahriari M."/>
            <person name="Shelest E."/>
            <person name="Silva-Franco F."/>
            <person name="Soanes D."/>
            <person name="Syed K."/>
            <person name="Tagua V.G."/>
            <person name="Talbot N.J."/>
            <person name="Thon M."/>
            <person name="De vries R.P."/>
            <person name="Wiebenga A."/>
            <person name="Yadav J.S."/>
            <person name="Braun E.L."/>
            <person name="Baker S."/>
            <person name="Garre V."/>
            <person name="Horwitz B."/>
            <person name="Torres-Martinez S."/>
            <person name="Idnurm A."/>
            <person name="Herrera-Estrella A."/>
            <person name="Gabaldon T."/>
            <person name="Grigoriev I.V."/>
        </authorList>
    </citation>
    <scope>NUCLEOTIDE SEQUENCE [LARGE SCALE GENOMIC DNA]</scope>
    <source>
        <strain evidence="2">NRRL 1555(-)</strain>
    </source>
</reference>
<dbReference type="AlphaFoldDB" id="A0A167LD12"/>
<protein>
    <submittedName>
        <fullName evidence="1">Uncharacterized protein</fullName>
    </submittedName>
</protein>
<gene>
    <name evidence="1" type="ORF">PHYBLDRAFT_148731</name>
</gene>
<dbReference type="GeneID" id="28993049"/>
<evidence type="ECO:0000313" key="2">
    <source>
        <dbReference type="Proteomes" id="UP000077315"/>
    </source>
</evidence>
<dbReference type="VEuPathDB" id="FungiDB:PHYBLDRAFT_148731"/>
<dbReference type="RefSeq" id="XP_018288218.1">
    <property type="nucleotide sequence ID" value="XM_018432143.1"/>
</dbReference>
<dbReference type="InParanoid" id="A0A167LD12"/>
<dbReference type="Proteomes" id="UP000077315">
    <property type="component" value="Unassembled WGS sequence"/>
</dbReference>